<dbReference type="EC" id="2.4.1.186" evidence="10"/>
<feature type="region of interest" description="Disordered" evidence="14">
    <location>
        <begin position="346"/>
        <end position="365"/>
    </location>
</feature>
<comment type="catalytic activity">
    <reaction evidence="11">
        <text>[1,4-alpha-D-glucosyl](n)-L-tyrosyl-[glycogenin] + UDP-alpha-D-glucose = [1,4-alpha-D-glucosyl](n+1)-L-tyrosyl-[glycogenin] + UDP + H(+)</text>
        <dbReference type="Rhea" id="RHEA:56560"/>
        <dbReference type="Rhea" id="RHEA-COMP:14606"/>
        <dbReference type="Rhea" id="RHEA-COMP:14607"/>
        <dbReference type="ChEBI" id="CHEBI:15378"/>
        <dbReference type="ChEBI" id="CHEBI:58223"/>
        <dbReference type="ChEBI" id="CHEBI:58885"/>
        <dbReference type="ChEBI" id="CHEBI:140574"/>
        <dbReference type="EC" id="2.4.1.186"/>
    </reaction>
</comment>
<comment type="cofactor">
    <cofactor evidence="1">
        <name>Mn(2+)</name>
        <dbReference type="ChEBI" id="CHEBI:29035"/>
    </cofactor>
</comment>
<evidence type="ECO:0000256" key="3">
    <source>
        <dbReference type="ARBA" id="ARBA00022490"/>
    </source>
</evidence>
<dbReference type="GO" id="GO:0046872">
    <property type="term" value="F:metal ion binding"/>
    <property type="evidence" value="ECO:0007669"/>
    <property type="project" value="UniProtKB-KW"/>
</dbReference>
<dbReference type="CDD" id="cd02537">
    <property type="entry name" value="GT8_Glycogenin"/>
    <property type="match status" value="1"/>
</dbReference>
<keyword evidence="4 15" id="KW-0808">Transferase</keyword>
<keyword evidence="5" id="KW-0479">Metal-binding</keyword>
<dbReference type="SUPFAM" id="SSF53448">
    <property type="entry name" value="Nucleotide-diphospho-sugar transferases"/>
    <property type="match status" value="1"/>
</dbReference>
<comment type="similarity">
    <text evidence="9">Belongs to the glycosyltransferase 8 family. Glycogenin subfamily.</text>
</comment>
<evidence type="ECO:0000256" key="5">
    <source>
        <dbReference type="ARBA" id="ARBA00022723"/>
    </source>
</evidence>
<name>A0A131YS41_RHIAP</name>
<evidence type="ECO:0000256" key="11">
    <source>
        <dbReference type="ARBA" id="ARBA00050886"/>
    </source>
</evidence>
<keyword evidence="6" id="KW-0320">Glycogen biosynthesis</keyword>
<dbReference type="PANTHER" id="PTHR11183">
    <property type="entry name" value="GLYCOGENIN SUBFAMILY MEMBER"/>
    <property type="match status" value="1"/>
</dbReference>
<dbReference type="GO" id="GO:0008466">
    <property type="term" value="F:glycogenin glucosyltransferase activity"/>
    <property type="evidence" value="ECO:0007669"/>
    <property type="project" value="UniProtKB-EC"/>
</dbReference>
<keyword evidence="3" id="KW-0963">Cytoplasm</keyword>
<dbReference type="Gene3D" id="3.90.550.10">
    <property type="entry name" value="Spore Coat Polysaccharide Biosynthesis Protein SpsA, Chain A"/>
    <property type="match status" value="1"/>
</dbReference>
<evidence type="ECO:0000256" key="7">
    <source>
        <dbReference type="ARBA" id="ARBA00023180"/>
    </source>
</evidence>
<evidence type="ECO:0000256" key="9">
    <source>
        <dbReference type="ARBA" id="ARBA00038162"/>
    </source>
</evidence>
<evidence type="ECO:0000256" key="14">
    <source>
        <dbReference type="SAM" id="MobiDB-lite"/>
    </source>
</evidence>
<dbReference type="FunFam" id="3.90.550.10:FF:000092">
    <property type="entry name" value="Glycogenin 2"/>
    <property type="match status" value="1"/>
</dbReference>
<feature type="compositionally biased region" description="Polar residues" evidence="14">
    <location>
        <begin position="79"/>
        <end position="96"/>
    </location>
</feature>
<feature type="compositionally biased region" description="Polar residues" evidence="14">
    <location>
        <begin position="313"/>
        <end position="331"/>
    </location>
</feature>
<dbReference type="InterPro" id="IPR050587">
    <property type="entry name" value="GNT1/Glycosyltrans_8"/>
</dbReference>
<dbReference type="GO" id="GO:0005978">
    <property type="term" value="P:glycogen biosynthetic process"/>
    <property type="evidence" value="ECO:0007669"/>
    <property type="project" value="UniProtKB-KW"/>
</dbReference>
<evidence type="ECO:0000256" key="4">
    <source>
        <dbReference type="ARBA" id="ARBA00022679"/>
    </source>
</evidence>
<evidence type="ECO:0000256" key="8">
    <source>
        <dbReference type="ARBA" id="ARBA00023211"/>
    </source>
</evidence>
<feature type="region of interest" description="Disordered" evidence="14">
    <location>
        <begin position="833"/>
        <end position="855"/>
    </location>
</feature>
<dbReference type="InterPro" id="IPR029044">
    <property type="entry name" value="Nucleotide-diphossugar_trans"/>
</dbReference>
<comment type="catalytic activity">
    <reaction evidence="12">
        <text>L-tyrosyl-[glycogenin] + UDP-alpha-D-glucose = alpha-D-glucosyl-L-tyrosyl-[glycogenin] + UDP + H(+)</text>
        <dbReference type="Rhea" id="RHEA:23360"/>
        <dbReference type="Rhea" id="RHEA-COMP:14604"/>
        <dbReference type="Rhea" id="RHEA-COMP:14605"/>
        <dbReference type="ChEBI" id="CHEBI:15378"/>
        <dbReference type="ChEBI" id="CHEBI:46858"/>
        <dbReference type="ChEBI" id="CHEBI:58223"/>
        <dbReference type="ChEBI" id="CHEBI:58885"/>
        <dbReference type="ChEBI" id="CHEBI:140573"/>
        <dbReference type="EC" id="2.4.1.186"/>
    </reaction>
</comment>
<feature type="compositionally biased region" description="Polar residues" evidence="14">
    <location>
        <begin position="109"/>
        <end position="133"/>
    </location>
</feature>
<evidence type="ECO:0000256" key="1">
    <source>
        <dbReference type="ARBA" id="ARBA00001936"/>
    </source>
</evidence>
<evidence type="ECO:0000256" key="12">
    <source>
        <dbReference type="ARBA" id="ARBA00052293"/>
    </source>
</evidence>
<comment type="function">
    <text evidence="13">Self-glucosylating initiator of glycogen synthesis. It catalyzes the formation of a short alpha (1,4)-glucosyl chain covalently attached via a glucose 1-O-tyrosyl linkage to internal tyrosine residues and these chains act as primers for the elongation reaction catalyzed by glycogen synthase.</text>
</comment>
<evidence type="ECO:0000256" key="13">
    <source>
        <dbReference type="ARBA" id="ARBA00057883"/>
    </source>
</evidence>
<sequence length="962" mass="105424">MSSAQREPLNIEFSESTEFERWQPLQKEINQADLPESLVIEDDLHSFTDPPAPHPHCDNSSGIVDKSAKAAPAKAAVENDSTVPSTVSFTYTSTDPKSSDGLELESFSFEGSITNDPMKNNMAKESQAPQATEPSYPCPVFPSVPDLRVDISRAIVASQSDKYRSNTNPQSLGVYQDDRKHCVRHSQLASDDFNDYYTKMLSAKKKQSLHMQEPPLCSSCSQSMMQYVSAIQTLIQQLSVDIIVKGKDPPDCSWCAREKLASFQKTWVPHSFGGGSTVVADRLDHNDAKHPSSLHNGQANAASPEAHAWQCPESPSSMPVPGPTSTQNSSKGHTELLRSAQDVQNFSDSGKFQNDGTVSFHSQPLNLPAGQVPDMAAPMNSLAMNPLSSALVRTGLEQPNLPKQDELSLCAPQLPEVQHVILSENGLSPATSQCNGGVVQPSKSDEVRLNAHFTESGELLNLVKRPSELQLHNFGSNVQENLAGSGLPLAEHSGARRKSSLSSDWMTDLVQPLIPEPAVPSVRDEAYVTMANNDLSAMLCLVLGNSLWLSKTSRSLVVLVTDGVSRAFRHLLSCVFNVVLSVRSLGTQGTTKLALLEQPDIGVSYTKLHAWRLTQFSKCIFLDAGMLVVQNCDELFERDELSAVPDIGWPDCFNSGLFVYVPSMQTFWDLISFAERQGSFDGGDQGLLNTYFRNWSSDINRRLPFIYNLMANVCYTYKPAFRQFGRNVKVVQFLGGYKPWNVKFHPPTGTLSPAANVHPTYAQFVQFWVQIFVKRVLPLFSSTIQNKVNEQRYTCALDILQHFPSFLVAEPVVYLPAPSLRTHPKPILYLPPGPRTAPESTARTSPPDAVAVGTESGVSEVAADPEHGVEPDKNSASIPVAHSASTVPKEKDLPKYLPVAVDDNCNILPEASVEPKTVDNTVDDLSGMLAWEQGRADYMGEHCSDNIMAKLDELIGPGIQTK</sequence>
<evidence type="ECO:0000256" key="10">
    <source>
        <dbReference type="ARBA" id="ARBA00038934"/>
    </source>
</evidence>
<feature type="region of interest" description="Disordered" evidence="14">
    <location>
        <begin position="286"/>
        <end position="333"/>
    </location>
</feature>
<keyword evidence="8" id="KW-0464">Manganese</keyword>
<proteinExistence type="inferred from homology"/>
<dbReference type="EMBL" id="GEDV01007202">
    <property type="protein sequence ID" value="JAP81355.1"/>
    <property type="molecule type" value="Transcribed_RNA"/>
</dbReference>
<dbReference type="AlphaFoldDB" id="A0A131YS41"/>
<accession>A0A131YS41</accession>
<evidence type="ECO:0000313" key="15">
    <source>
        <dbReference type="EMBL" id="JAP81355.1"/>
    </source>
</evidence>
<reference evidence="15" key="1">
    <citation type="journal article" date="2016" name="Ticks Tick Borne Dis.">
        <title>De novo assembly and annotation of the salivary gland transcriptome of Rhipicephalus appendiculatus male and female ticks during blood feeding.</title>
        <authorList>
            <person name="de Castro M.H."/>
            <person name="de Klerk D."/>
            <person name="Pienaar R."/>
            <person name="Latif A.A."/>
            <person name="Rees D.J."/>
            <person name="Mans B.J."/>
        </authorList>
    </citation>
    <scope>NUCLEOTIDE SEQUENCE</scope>
    <source>
        <tissue evidence="15">Salivary glands</tissue>
    </source>
</reference>
<evidence type="ECO:0000256" key="6">
    <source>
        <dbReference type="ARBA" id="ARBA00023056"/>
    </source>
</evidence>
<feature type="region of interest" description="Disordered" evidence="14">
    <location>
        <begin position="44"/>
        <end position="139"/>
    </location>
</feature>
<keyword evidence="7" id="KW-0325">Glycoprotein</keyword>
<protein>
    <recommendedName>
        <fullName evidence="10">glycogenin glucosyltransferase</fullName>
        <ecNumber evidence="10">2.4.1.186</ecNumber>
    </recommendedName>
</protein>
<comment type="subcellular location">
    <subcellularLocation>
        <location evidence="2">Cytoplasm</location>
    </subcellularLocation>
</comment>
<evidence type="ECO:0000256" key="2">
    <source>
        <dbReference type="ARBA" id="ARBA00004496"/>
    </source>
</evidence>
<organism evidence="15">
    <name type="scientific">Rhipicephalus appendiculatus</name>
    <name type="common">Brown ear tick</name>
    <dbReference type="NCBI Taxonomy" id="34631"/>
    <lineage>
        <taxon>Eukaryota</taxon>
        <taxon>Metazoa</taxon>
        <taxon>Ecdysozoa</taxon>
        <taxon>Arthropoda</taxon>
        <taxon>Chelicerata</taxon>
        <taxon>Arachnida</taxon>
        <taxon>Acari</taxon>
        <taxon>Parasitiformes</taxon>
        <taxon>Ixodida</taxon>
        <taxon>Ixodoidea</taxon>
        <taxon>Ixodidae</taxon>
        <taxon>Rhipicephalinae</taxon>
        <taxon>Rhipicephalus</taxon>
        <taxon>Rhipicephalus</taxon>
    </lineage>
</organism>
<dbReference type="GO" id="GO:0005737">
    <property type="term" value="C:cytoplasm"/>
    <property type="evidence" value="ECO:0007669"/>
    <property type="project" value="UniProtKB-SubCell"/>
</dbReference>